<feature type="binding site" evidence="13">
    <location>
        <position position="211"/>
    </location>
    <ligand>
        <name>substrate</name>
    </ligand>
</feature>
<accession>A0A4R2KW16</accession>
<evidence type="ECO:0000256" key="9">
    <source>
        <dbReference type="ARBA" id="ARBA00022490"/>
    </source>
</evidence>
<comment type="pathway">
    <text evidence="3">Carbohydrate metabolism; erythritol degradation.</text>
</comment>
<protein>
    <recommendedName>
        <fullName evidence="7 13">Triosephosphate isomerase</fullName>
        <shortName evidence="13">TIM</shortName>
        <shortName evidence="13">TPI</shortName>
        <ecNumber evidence="6 13">5.3.1.1</ecNumber>
    </recommendedName>
    <alternativeName>
        <fullName evidence="13">Triose-phosphate isomerase</fullName>
    </alternativeName>
</protein>
<feature type="binding site" evidence="13">
    <location>
        <begin position="232"/>
        <end position="233"/>
    </location>
    <ligand>
        <name>substrate</name>
    </ligand>
</feature>
<dbReference type="EC" id="5.3.1.1" evidence="6 13"/>
<dbReference type="InterPro" id="IPR035990">
    <property type="entry name" value="TIM_sf"/>
</dbReference>
<dbReference type="AlphaFoldDB" id="A0A4R2KW16"/>
<dbReference type="PANTHER" id="PTHR21139:SF42">
    <property type="entry name" value="TRIOSEPHOSPHATE ISOMERASE"/>
    <property type="match status" value="1"/>
</dbReference>
<dbReference type="NCBIfam" id="TIGR00419">
    <property type="entry name" value="tim"/>
    <property type="match status" value="1"/>
</dbReference>
<dbReference type="RefSeq" id="WP_132545133.1">
    <property type="nucleotide sequence ID" value="NZ_SLWY01000023.1"/>
</dbReference>
<evidence type="ECO:0000256" key="4">
    <source>
        <dbReference type="ARBA" id="ARBA00007422"/>
    </source>
</evidence>
<feature type="active site" description="Proton acceptor" evidence="13">
    <location>
        <position position="166"/>
    </location>
</feature>
<evidence type="ECO:0000256" key="14">
    <source>
        <dbReference type="RuleBase" id="RU363013"/>
    </source>
</evidence>
<name>A0A4R2KW16_9GAMM</name>
<comment type="pathway">
    <text evidence="2 13 14">Carbohydrate biosynthesis; gluconeogenesis.</text>
</comment>
<dbReference type="PROSITE" id="PS00171">
    <property type="entry name" value="TIM_1"/>
    <property type="match status" value="1"/>
</dbReference>
<comment type="catalytic activity">
    <reaction evidence="1 13 14">
        <text>D-glyceraldehyde 3-phosphate = dihydroxyacetone phosphate</text>
        <dbReference type="Rhea" id="RHEA:18585"/>
        <dbReference type="ChEBI" id="CHEBI:57642"/>
        <dbReference type="ChEBI" id="CHEBI:59776"/>
        <dbReference type="EC" id="5.3.1.1"/>
    </reaction>
</comment>
<dbReference type="GO" id="GO:0019563">
    <property type="term" value="P:glycerol catabolic process"/>
    <property type="evidence" value="ECO:0007669"/>
    <property type="project" value="TreeGrafter"/>
</dbReference>
<evidence type="ECO:0000256" key="10">
    <source>
        <dbReference type="ARBA" id="ARBA00023152"/>
    </source>
</evidence>
<evidence type="ECO:0000256" key="7">
    <source>
        <dbReference type="ARBA" id="ARBA00019397"/>
    </source>
</evidence>
<dbReference type="FunFam" id="3.20.20.70:FF:000020">
    <property type="entry name" value="Triosephosphate isomerase"/>
    <property type="match status" value="1"/>
</dbReference>
<dbReference type="Pfam" id="PF00121">
    <property type="entry name" value="TIM"/>
    <property type="match status" value="1"/>
</dbReference>
<evidence type="ECO:0000256" key="12">
    <source>
        <dbReference type="ARBA" id="ARBA00055680"/>
    </source>
</evidence>
<feature type="binding site" evidence="13">
    <location>
        <position position="172"/>
    </location>
    <ligand>
        <name>substrate</name>
    </ligand>
</feature>
<comment type="subunit">
    <text evidence="5 13 14">Homodimer.</text>
</comment>
<dbReference type="UniPathway" id="UPA00109">
    <property type="reaction ID" value="UER00189"/>
</dbReference>
<dbReference type="InterPro" id="IPR000652">
    <property type="entry name" value="Triosephosphate_isomerase"/>
</dbReference>
<comment type="function">
    <text evidence="12 13">Involved in the gluconeogenesis. Catalyzes stereospecifically the conversion of dihydroxyacetone phosphate (DHAP) to D-glyceraldehyde-3-phosphate (G3P).</text>
</comment>
<dbReference type="EMBL" id="SLWY01000023">
    <property type="protein sequence ID" value="TCO78144.1"/>
    <property type="molecule type" value="Genomic_DNA"/>
</dbReference>
<evidence type="ECO:0000313" key="15">
    <source>
        <dbReference type="EMBL" id="TCO78144.1"/>
    </source>
</evidence>
<comment type="pathway">
    <text evidence="13 14">Carbohydrate degradation; glycolysis; D-glyceraldehyde 3-phosphate from glycerone phosphate: step 1/1.</text>
</comment>
<dbReference type="OrthoDB" id="9809429at2"/>
<dbReference type="InterPro" id="IPR013785">
    <property type="entry name" value="Aldolase_TIM"/>
</dbReference>
<reference evidence="15 16" key="1">
    <citation type="submission" date="2019-03" db="EMBL/GenBank/DDBJ databases">
        <title>Genomic Encyclopedia of Type Strains, Phase IV (KMG-IV): sequencing the most valuable type-strain genomes for metagenomic binning, comparative biology and taxonomic classification.</title>
        <authorList>
            <person name="Goeker M."/>
        </authorList>
    </citation>
    <scope>NUCLEOTIDE SEQUENCE [LARGE SCALE GENOMIC DNA]</scope>
    <source>
        <strain evidence="15 16">DSM 25287</strain>
    </source>
</reference>
<sequence length="249" mass="25410">MRRRLVLGNWKMNGSRASVQTWCAALGTAAAGGGPAVGVLPPFPYLHLLAETLADTDWRVGAQDISIHAAGAYTGEVAGAMLVDVGCRWVLVGHSERRTLHAEGDALVATKFGAALKAGLTPVLCVGETLAEREAEVTEEVIARQLGAVLEAHGAAGFARAVVAYEPVWAVGTGRTASPAQAQAVHGFIRARVAAVDGAVAAALPILYGGSVRAANAPELFAMPDIDGGLVGGASLDAAEFVEIVRAAG</sequence>
<dbReference type="SUPFAM" id="SSF51351">
    <property type="entry name" value="Triosephosphate isomerase (TIM)"/>
    <property type="match status" value="1"/>
</dbReference>
<dbReference type="Gene3D" id="3.20.20.70">
    <property type="entry name" value="Aldolase class I"/>
    <property type="match status" value="1"/>
</dbReference>
<feature type="binding site" evidence="13">
    <location>
        <begin position="9"/>
        <end position="11"/>
    </location>
    <ligand>
        <name>substrate</name>
    </ligand>
</feature>
<evidence type="ECO:0000313" key="16">
    <source>
        <dbReference type="Proteomes" id="UP000295765"/>
    </source>
</evidence>
<evidence type="ECO:0000256" key="2">
    <source>
        <dbReference type="ARBA" id="ARBA00004742"/>
    </source>
</evidence>
<comment type="subcellular location">
    <subcellularLocation>
        <location evidence="13 14">Cytoplasm</location>
    </subcellularLocation>
</comment>
<comment type="similarity">
    <text evidence="4 13 14">Belongs to the triosephosphate isomerase family.</text>
</comment>
<organism evidence="15 16">
    <name type="scientific">Plasticicumulans lactativorans</name>
    <dbReference type="NCBI Taxonomy" id="1133106"/>
    <lineage>
        <taxon>Bacteria</taxon>
        <taxon>Pseudomonadati</taxon>
        <taxon>Pseudomonadota</taxon>
        <taxon>Gammaproteobacteria</taxon>
        <taxon>Candidatus Competibacteraceae</taxon>
        <taxon>Plasticicumulans</taxon>
    </lineage>
</organism>
<evidence type="ECO:0000256" key="5">
    <source>
        <dbReference type="ARBA" id="ARBA00011738"/>
    </source>
</evidence>
<dbReference type="PANTHER" id="PTHR21139">
    <property type="entry name" value="TRIOSEPHOSPHATE ISOMERASE"/>
    <property type="match status" value="1"/>
</dbReference>
<keyword evidence="9 13" id="KW-0963">Cytoplasm</keyword>
<evidence type="ECO:0000256" key="11">
    <source>
        <dbReference type="ARBA" id="ARBA00023235"/>
    </source>
</evidence>
<dbReference type="PROSITE" id="PS51440">
    <property type="entry name" value="TIM_2"/>
    <property type="match status" value="1"/>
</dbReference>
<keyword evidence="11 13" id="KW-0413">Isomerase</keyword>
<dbReference type="InterPro" id="IPR020861">
    <property type="entry name" value="Triosephosphate_isomerase_AS"/>
</dbReference>
<dbReference type="UniPathway" id="UPA00138"/>
<evidence type="ECO:0000256" key="8">
    <source>
        <dbReference type="ARBA" id="ARBA00022432"/>
    </source>
</evidence>
<dbReference type="HAMAP" id="MF_00147_B">
    <property type="entry name" value="TIM_B"/>
    <property type="match status" value="1"/>
</dbReference>
<dbReference type="GO" id="GO:0004807">
    <property type="term" value="F:triose-phosphate isomerase activity"/>
    <property type="evidence" value="ECO:0007669"/>
    <property type="project" value="UniProtKB-UniRule"/>
</dbReference>
<dbReference type="CDD" id="cd00311">
    <property type="entry name" value="TIM"/>
    <property type="match status" value="1"/>
</dbReference>
<keyword evidence="10 13" id="KW-0324">Glycolysis</keyword>
<keyword evidence="16" id="KW-1185">Reference proteome</keyword>
<keyword evidence="8 13" id="KW-0312">Gluconeogenesis</keyword>
<dbReference type="Proteomes" id="UP000295765">
    <property type="component" value="Unassembled WGS sequence"/>
</dbReference>
<dbReference type="GO" id="GO:0046166">
    <property type="term" value="P:glyceraldehyde-3-phosphate biosynthetic process"/>
    <property type="evidence" value="ECO:0007669"/>
    <property type="project" value="TreeGrafter"/>
</dbReference>
<dbReference type="GO" id="GO:0006094">
    <property type="term" value="P:gluconeogenesis"/>
    <property type="evidence" value="ECO:0007669"/>
    <property type="project" value="UniProtKB-UniRule"/>
</dbReference>
<feature type="active site" description="Electrophile" evidence="13">
    <location>
        <position position="94"/>
    </location>
</feature>
<evidence type="ECO:0000256" key="6">
    <source>
        <dbReference type="ARBA" id="ARBA00011940"/>
    </source>
</evidence>
<evidence type="ECO:0000256" key="1">
    <source>
        <dbReference type="ARBA" id="ARBA00000474"/>
    </source>
</evidence>
<dbReference type="GO" id="GO:0005829">
    <property type="term" value="C:cytosol"/>
    <property type="evidence" value="ECO:0007669"/>
    <property type="project" value="TreeGrafter"/>
</dbReference>
<proteinExistence type="inferred from homology"/>
<dbReference type="GO" id="GO:0006096">
    <property type="term" value="P:glycolytic process"/>
    <property type="evidence" value="ECO:0007669"/>
    <property type="project" value="UniProtKB-UniRule"/>
</dbReference>
<dbReference type="InterPro" id="IPR022896">
    <property type="entry name" value="TrioseP_Isoase_bac/euk"/>
</dbReference>
<evidence type="ECO:0000256" key="3">
    <source>
        <dbReference type="ARBA" id="ARBA00004939"/>
    </source>
</evidence>
<evidence type="ECO:0000256" key="13">
    <source>
        <dbReference type="HAMAP-Rule" id="MF_00147"/>
    </source>
</evidence>
<comment type="caution">
    <text evidence="15">The sequence shown here is derived from an EMBL/GenBank/DDBJ whole genome shotgun (WGS) entry which is preliminary data.</text>
</comment>
<gene>
    <name evidence="13" type="primary">tpiA</name>
    <name evidence="15" type="ORF">EV699_12321</name>
</gene>